<keyword evidence="3" id="KW-1185">Reference proteome</keyword>
<gene>
    <name evidence="2" type="ORF">BpHYR1_030312</name>
</gene>
<comment type="caution">
    <text evidence="2">The sequence shown here is derived from an EMBL/GenBank/DDBJ whole genome shotgun (WGS) entry which is preliminary data.</text>
</comment>
<feature type="region of interest" description="Disordered" evidence="1">
    <location>
        <begin position="217"/>
        <end position="238"/>
    </location>
</feature>
<protein>
    <submittedName>
        <fullName evidence="2">Uncharacterized protein</fullName>
    </submittedName>
</protein>
<feature type="compositionally biased region" description="Basic residues" evidence="1">
    <location>
        <begin position="95"/>
        <end position="107"/>
    </location>
</feature>
<feature type="compositionally biased region" description="Low complexity" evidence="1">
    <location>
        <begin position="33"/>
        <end position="45"/>
    </location>
</feature>
<organism evidence="2 3">
    <name type="scientific">Brachionus plicatilis</name>
    <name type="common">Marine rotifer</name>
    <name type="synonym">Brachionus muelleri</name>
    <dbReference type="NCBI Taxonomy" id="10195"/>
    <lineage>
        <taxon>Eukaryota</taxon>
        <taxon>Metazoa</taxon>
        <taxon>Spiralia</taxon>
        <taxon>Gnathifera</taxon>
        <taxon>Rotifera</taxon>
        <taxon>Eurotatoria</taxon>
        <taxon>Monogononta</taxon>
        <taxon>Pseudotrocha</taxon>
        <taxon>Ploima</taxon>
        <taxon>Brachionidae</taxon>
        <taxon>Brachionus</taxon>
    </lineage>
</organism>
<feature type="compositionally biased region" description="Low complexity" evidence="1">
    <location>
        <begin position="67"/>
        <end position="76"/>
    </location>
</feature>
<evidence type="ECO:0000313" key="3">
    <source>
        <dbReference type="Proteomes" id="UP000276133"/>
    </source>
</evidence>
<feature type="compositionally biased region" description="Acidic residues" evidence="1">
    <location>
        <begin position="80"/>
        <end position="89"/>
    </location>
</feature>
<reference evidence="2 3" key="1">
    <citation type="journal article" date="2018" name="Sci. Rep.">
        <title>Genomic signatures of local adaptation to the degree of environmental predictability in rotifers.</title>
        <authorList>
            <person name="Franch-Gras L."/>
            <person name="Hahn C."/>
            <person name="Garcia-Roger E.M."/>
            <person name="Carmona M.J."/>
            <person name="Serra M."/>
            <person name="Gomez A."/>
        </authorList>
    </citation>
    <scope>NUCLEOTIDE SEQUENCE [LARGE SCALE GENOMIC DNA]</scope>
    <source>
        <strain evidence="2">HYR1</strain>
    </source>
</reference>
<dbReference type="EMBL" id="REGN01002809">
    <property type="protein sequence ID" value="RNA26049.1"/>
    <property type="molecule type" value="Genomic_DNA"/>
</dbReference>
<evidence type="ECO:0000256" key="1">
    <source>
        <dbReference type="SAM" id="MobiDB-lite"/>
    </source>
</evidence>
<sequence length="354" mass="39670">MEVEPSVSVLASTSNDTKTAEANIRPNQRNMGRRSASSTSTASSGKSRRSRPKSESHEEPVKFEIGSVSSESLASSATDADVEDPNEEPENLKTSKTKTSRTPRSSRKSLQILNNKASNHTCTVKSKLSQIDEDPIGESKKSIKKTRVNNLDENTLDGFSSLGDKVNPDENSQDTEATSSILSSLIDNSKPESQPKIDQLDETTGDCDVILKNDLDEDSKPAADTNDEHGPKKKRKKRSTLMLHHNLNLEFSKDGLSLTGKVFSTLESAIFLDFGGLPLFLGFSFSNTIFDKFYLPFAHQKSVTKFKLQRVKMRFLINLYDMNLKNQRIDNFHKMSPMNRFACIFFYPFFFNKK</sequence>
<evidence type="ECO:0000313" key="2">
    <source>
        <dbReference type="EMBL" id="RNA26049.1"/>
    </source>
</evidence>
<feature type="compositionally biased region" description="Polar residues" evidence="1">
    <location>
        <begin position="111"/>
        <end position="129"/>
    </location>
</feature>
<feature type="compositionally biased region" description="Basic and acidic residues" evidence="1">
    <location>
        <begin position="52"/>
        <end position="62"/>
    </location>
</feature>
<accession>A0A3M7RRF4</accession>
<name>A0A3M7RRF4_BRAPC</name>
<proteinExistence type="predicted"/>
<feature type="compositionally biased region" description="Basic and acidic residues" evidence="1">
    <location>
        <begin position="217"/>
        <end position="230"/>
    </location>
</feature>
<dbReference type="Proteomes" id="UP000276133">
    <property type="component" value="Unassembled WGS sequence"/>
</dbReference>
<feature type="region of interest" description="Disordered" evidence="1">
    <location>
        <begin position="1"/>
        <end position="179"/>
    </location>
</feature>
<dbReference type="AlphaFoldDB" id="A0A3M7RRF4"/>